<dbReference type="EMBL" id="DF237018">
    <property type="protein sequence ID" value="GAQ81043.1"/>
    <property type="molecule type" value="Genomic_DNA"/>
</dbReference>
<keyword evidence="2" id="KW-1185">Reference proteome</keyword>
<dbReference type="STRING" id="105231.A0A1Y1HSF1"/>
<dbReference type="AlphaFoldDB" id="A0A1Y1HSF1"/>
<proteinExistence type="predicted"/>
<reference evidence="1 2" key="1">
    <citation type="journal article" date="2014" name="Nat. Commun.">
        <title>Klebsormidium flaccidum genome reveals primary factors for plant terrestrial adaptation.</title>
        <authorList>
            <person name="Hori K."/>
            <person name="Maruyama F."/>
            <person name="Fujisawa T."/>
            <person name="Togashi T."/>
            <person name="Yamamoto N."/>
            <person name="Seo M."/>
            <person name="Sato S."/>
            <person name="Yamada T."/>
            <person name="Mori H."/>
            <person name="Tajima N."/>
            <person name="Moriyama T."/>
            <person name="Ikeuchi M."/>
            <person name="Watanabe M."/>
            <person name="Wada H."/>
            <person name="Kobayashi K."/>
            <person name="Saito M."/>
            <person name="Masuda T."/>
            <person name="Sasaki-Sekimoto Y."/>
            <person name="Mashiguchi K."/>
            <person name="Awai K."/>
            <person name="Shimojima M."/>
            <person name="Masuda S."/>
            <person name="Iwai M."/>
            <person name="Nobusawa T."/>
            <person name="Narise T."/>
            <person name="Kondo S."/>
            <person name="Saito H."/>
            <person name="Sato R."/>
            <person name="Murakawa M."/>
            <person name="Ihara Y."/>
            <person name="Oshima-Yamada Y."/>
            <person name="Ohtaka K."/>
            <person name="Satoh M."/>
            <person name="Sonobe K."/>
            <person name="Ishii M."/>
            <person name="Ohtani R."/>
            <person name="Kanamori-Sato M."/>
            <person name="Honoki R."/>
            <person name="Miyazaki D."/>
            <person name="Mochizuki H."/>
            <person name="Umetsu J."/>
            <person name="Higashi K."/>
            <person name="Shibata D."/>
            <person name="Kamiya Y."/>
            <person name="Sato N."/>
            <person name="Nakamura Y."/>
            <person name="Tabata S."/>
            <person name="Ida S."/>
            <person name="Kurokawa K."/>
            <person name="Ohta H."/>
        </authorList>
    </citation>
    <scope>NUCLEOTIDE SEQUENCE [LARGE SCALE GENOMIC DNA]</scope>
    <source>
        <strain evidence="1 2">NIES-2285</strain>
    </source>
</reference>
<dbReference type="OrthoDB" id="61384at2759"/>
<organism evidence="1 2">
    <name type="scientific">Klebsormidium nitens</name>
    <name type="common">Green alga</name>
    <name type="synonym">Ulothrix nitens</name>
    <dbReference type="NCBI Taxonomy" id="105231"/>
    <lineage>
        <taxon>Eukaryota</taxon>
        <taxon>Viridiplantae</taxon>
        <taxon>Streptophyta</taxon>
        <taxon>Klebsormidiophyceae</taxon>
        <taxon>Klebsormidiales</taxon>
        <taxon>Klebsormidiaceae</taxon>
        <taxon>Klebsormidium</taxon>
    </lineage>
</organism>
<evidence type="ECO:0000313" key="1">
    <source>
        <dbReference type="EMBL" id="GAQ81043.1"/>
    </source>
</evidence>
<name>A0A1Y1HSF1_KLENI</name>
<protein>
    <submittedName>
        <fullName evidence="1">Uncharacterized protein</fullName>
    </submittedName>
</protein>
<gene>
    <name evidence="1" type="ORF">KFL_000690220</name>
</gene>
<accession>A0A1Y1HSF1</accession>
<evidence type="ECO:0000313" key="2">
    <source>
        <dbReference type="Proteomes" id="UP000054558"/>
    </source>
</evidence>
<dbReference type="Proteomes" id="UP000054558">
    <property type="component" value="Unassembled WGS sequence"/>
</dbReference>
<sequence>MMKSVDSAEQAERCNIPIADTVRFTILRGTLDEGNPLSLLRGNEHIWTRVFCLVDTWYEEHMDRKSVAFDIASQHLGPARKWHPKLISFPEPKGIQINMMPIKPHDLDLLNTLPAYCRQYYKFIEMCKRAALPAKFNQVAYLTIHESLVPIGESQRRPGLHVERPGEIRDGGLAKTLETSHRFWGGGYKAAGQNELTDGIYMASNTKTSSARRQAWLGRCEGSPSSNVAVLG</sequence>